<dbReference type="Pfam" id="PF14714">
    <property type="entry name" value="KH_dom-like"/>
    <property type="match status" value="1"/>
</dbReference>
<evidence type="ECO:0000313" key="4">
    <source>
        <dbReference type="EMBL" id="OIQ80409.1"/>
    </source>
</evidence>
<name>A0A1J5Q9U8_9ZZZZ</name>
<dbReference type="InterPro" id="IPR015946">
    <property type="entry name" value="KH_dom-like_a/b"/>
</dbReference>
<feature type="region of interest" description="Disordered" evidence="2">
    <location>
        <begin position="88"/>
        <end position="126"/>
    </location>
</feature>
<sequence length="126" mass="14436">MAKLPTPRLTRLLEEAVQQHQPPISKGIRPKLRYAHQGGMNPPIIVIHGNHVDDVKQSYVRFLEGVFRKAFELSGTPLRVQFKQGSNPFAETETRKKGEGIVSMRRRKTAHRAELKARKDSENDKR</sequence>
<dbReference type="InterPro" id="IPR032859">
    <property type="entry name" value="KH_dom-like"/>
</dbReference>
<reference evidence="4" key="1">
    <citation type="submission" date="2016-10" db="EMBL/GenBank/DDBJ databases">
        <title>Sequence of Gallionella enrichment culture.</title>
        <authorList>
            <person name="Poehlein A."/>
            <person name="Muehling M."/>
            <person name="Daniel R."/>
        </authorList>
    </citation>
    <scope>NUCLEOTIDE SEQUENCE</scope>
</reference>
<evidence type="ECO:0000256" key="2">
    <source>
        <dbReference type="SAM" id="MobiDB-lite"/>
    </source>
</evidence>
<dbReference type="SUPFAM" id="SSF52540">
    <property type="entry name" value="P-loop containing nucleoside triphosphate hydrolases"/>
    <property type="match status" value="1"/>
</dbReference>
<feature type="compositionally biased region" description="Basic and acidic residues" evidence="2">
    <location>
        <begin position="111"/>
        <end position="126"/>
    </location>
</feature>
<accession>A0A1J5Q9U8</accession>
<dbReference type="EMBL" id="MLJW01001065">
    <property type="protein sequence ID" value="OIQ80409.1"/>
    <property type="molecule type" value="Genomic_DNA"/>
</dbReference>
<gene>
    <name evidence="4" type="primary">der_11</name>
    <name evidence="4" type="ORF">GALL_378440</name>
</gene>
<dbReference type="AlphaFoldDB" id="A0A1J5Q9U8"/>
<dbReference type="FunFam" id="3.30.300.20:FF:000004">
    <property type="entry name" value="GTPase Der"/>
    <property type="match status" value="1"/>
</dbReference>
<organism evidence="4">
    <name type="scientific">mine drainage metagenome</name>
    <dbReference type="NCBI Taxonomy" id="410659"/>
    <lineage>
        <taxon>unclassified sequences</taxon>
        <taxon>metagenomes</taxon>
        <taxon>ecological metagenomes</taxon>
    </lineage>
</organism>
<dbReference type="GO" id="GO:0043022">
    <property type="term" value="F:ribosome binding"/>
    <property type="evidence" value="ECO:0007669"/>
    <property type="project" value="TreeGrafter"/>
</dbReference>
<keyword evidence="1" id="KW-0547">Nucleotide-binding</keyword>
<dbReference type="GO" id="GO:0000166">
    <property type="term" value="F:nucleotide binding"/>
    <property type="evidence" value="ECO:0007669"/>
    <property type="project" value="UniProtKB-KW"/>
</dbReference>
<dbReference type="InterPro" id="IPR027417">
    <property type="entry name" value="P-loop_NTPase"/>
</dbReference>
<dbReference type="PANTHER" id="PTHR43834">
    <property type="entry name" value="GTPASE DER"/>
    <property type="match status" value="1"/>
</dbReference>
<feature type="domain" description="GTPase Der C-terminal KH-domain-like" evidence="3">
    <location>
        <begin position="3"/>
        <end position="83"/>
    </location>
</feature>
<evidence type="ECO:0000256" key="1">
    <source>
        <dbReference type="ARBA" id="ARBA00022741"/>
    </source>
</evidence>
<evidence type="ECO:0000259" key="3">
    <source>
        <dbReference type="Pfam" id="PF14714"/>
    </source>
</evidence>
<comment type="caution">
    <text evidence="4">The sequence shown here is derived from an EMBL/GenBank/DDBJ whole genome shotgun (WGS) entry which is preliminary data.</text>
</comment>
<dbReference type="Gene3D" id="3.30.300.20">
    <property type="match status" value="1"/>
</dbReference>
<dbReference type="PANTHER" id="PTHR43834:SF6">
    <property type="entry name" value="GTPASE DER"/>
    <property type="match status" value="1"/>
</dbReference>
<protein>
    <submittedName>
        <fullName evidence="4">GTPase Der</fullName>
    </submittedName>
</protein>
<proteinExistence type="predicted"/>